<evidence type="ECO:0000313" key="2">
    <source>
        <dbReference type="Proteomes" id="UP000002287"/>
    </source>
</evidence>
<dbReference type="HOGENOM" id="CLU_2714722_0_0_4"/>
<accession>A4JVY6</accession>
<geneLocation type="plasmid" evidence="1 2">
    <name>pBVIE04</name>
</geneLocation>
<protein>
    <recommendedName>
        <fullName evidence="3">Transcriptional regulator</fullName>
    </recommendedName>
</protein>
<dbReference type="Proteomes" id="UP000002287">
    <property type="component" value="Plasmid pBVIE04"/>
</dbReference>
<sequence>MREADLPVGLSAFYEVRTMATRDEMRKSLNEDAVLAWEEYERTGLHLTLEEVSVWLSTWGSPDESPPPTCHE</sequence>
<dbReference type="EMBL" id="CP000620">
    <property type="protein sequence ID" value="ABO60439.1"/>
    <property type="molecule type" value="Genomic_DNA"/>
</dbReference>
<name>A4JVY6_BURVG</name>
<organism evidence="1 2">
    <name type="scientific">Burkholderia vietnamiensis (strain G4 / LMG 22486)</name>
    <name type="common">Burkholderia cepacia (strain R1808)</name>
    <dbReference type="NCBI Taxonomy" id="269482"/>
    <lineage>
        <taxon>Bacteria</taxon>
        <taxon>Pseudomonadati</taxon>
        <taxon>Pseudomonadota</taxon>
        <taxon>Betaproteobacteria</taxon>
        <taxon>Burkholderiales</taxon>
        <taxon>Burkholderiaceae</taxon>
        <taxon>Burkholderia</taxon>
        <taxon>Burkholderia cepacia complex</taxon>
    </lineage>
</organism>
<proteinExistence type="predicted"/>
<dbReference type="eggNOG" id="COG3905">
    <property type="taxonomic scope" value="Bacteria"/>
</dbReference>
<keyword evidence="1" id="KW-0614">Plasmid</keyword>
<dbReference type="AlphaFoldDB" id="A4JVY6"/>
<reference evidence="1 2" key="1">
    <citation type="submission" date="2007-03" db="EMBL/GenBank/DDBJ databases">
        <title>Complete sequence of plasmid pBVIE04 of Burkholderia vietnamiensis G4.</title>
        <authorList>
            <consortium name="US DOE Joint Genome Institute"/>
            <person name="Copeland A."/>
            <person name="Lucas S."/>
            <person name="Lapidus A."/>
            <person name="Barry K."/>
            <person name="Detter J.C."/>
            <person name="Glavina del Rio T."/>
            <person name="Hammon N."/>
            <person name="Israni S."/>
            <person name="Dalin E."/>
            <person name="Tice H."/>
            <person name="Pitluck S."/>
            <person name="Chain P."/>
            <person name="Malfatti S."/>
            <person name="Shin M."/>
            <person name="Vergez L."/>
            <person name="Schmutz J."/>
            <person name="Larimer F."/>
            <person name="Land M."/>
            <person name="Hauser L."/>
            <person name="Kyrpides N."/>
            <person name="Tiedje J."/>
            <person name="Richardson P."/>
        </authorList>
    </citation>
    <scope>NUCLEOTIDE SEQUENCE [LARGE SCALE GENOMIC DNA]</scope>
    <source>
        <strain evidence="2">G4 / LMG 22486</strain>
        <plasmid evidence="1 2">pBVIE04</plasmid>
    </source>
</reference>
<evidence type="ECO:0000313" key="1">
    <source>
        <dbReference type="EMBL" id="ABO60439.1"/>
    </source>
</evidence>
<gene>
    <name evidence="1" type="ordered locus">Bcep1808_7564</name>
</gene>
<dbReference type="KEGG" id="bvi:Bcep1808_7564"/>
<evidence type="ECO:0008006" key="3">
    <source>
        <dbReference type="Google" id="ProtNLM"/>
    </source>
</evidence>